<dbReference type="AlphaFoldDB" id="A0A2S9I833"/>
<feature type="compositionally biased region" description="Basic and acidic residues" evidence="6">
    <location>
        <begin position="82"/>
        <end position="91"/>
    </location>
</feature>
<keyword evidence="2" id="KW-1003">Cell membrane</keyword>
<reference evidence="8 9" key="1">
    <citation type="submission" date="2017-10" db="EMBL/GenBank/DDBJ databases">
        <title>Draft genome of two endophytic bacteria isolated from 'guarana' Paullinia cupana (Mart.) Ducke.</title>
        <authorList>
            <person name="Siqueira K.A."/>
            <person name="Liotti R.G."/>
            <person name="Mendes T.A."/>
            <person name="Soares M.A."/>
        </authorList>
    </citation>
    <scope>NUCLEOTIDE SEQUENCE [LARGE SCALE GENOMIC DNA]</scope>
    <source>
        <strain evidence="8 9">342</strain>
    </source>
</reference>
<dbReference type="GO" id="GO:0005886">
    <property type="term" value="C:plasma membrane"/>
    <property type="evidence" value="ECO:0007669"/>
    <property type="project" value="UniProtKB-SubCell"/>
</dbReference>
<name>A0A2S9I833_9GAMM</name>
<comment type="subcellular location">
    <subcellularLocation>
        <location evidence="1">Cell membrane</location>
        <topology evidence="1">Single-pass membrane protein</topology>
    </subcellularLocation>
</comment>
<evidence type="ECO:0008006" key="10">
    <source>
        <dbReference type="Google" id="ProtNLM"/>
    </source>
</evidence>
<evidence type="ECO:0000256" key="5">
    <source>
        <dbReference type="ARBA" id="ARBA00023136"/>
    </source>
</evidence>
<evidence type="ECO:0000256" key="1">
    <source>
        <dbReference type="ARBA" id="ARBA00004162"/>
    </source>
</evidence>
<feature type="transmembrane region" description="Helical" evidence="7">
    <location>
        <begin position="12"/>
        <end position="31"/>
    </location>
</feature>
<dbReference type="Proteomes" id="UP000239181">
    <property type="component" value="Unassembled WGS sequence"/>
</dbReference>
<organism evidence="8 9">
    <name type="scientific">Pantoea coffeiphila</name>
    <dbReference type="NCBI Taxonomy" id="1465635"/>
    <lineage>
        <taxon>Bacteria</taxon>
        <taxon>Pseudomonadati</taxon>
        <taxon>Pseudomonadota</taxon>
        <taxon>Gammaproteobacteria</taxon>
        <taxon>Enterobacterales</taxon>
        <taxon>Erwiniaceae</taxon>
        <taxon>Pantoea</taxon>
    </lineage>
</organism>
<gene>
    <name evidence="8" type="ORF">CQW29_18205</name>
</gene>
<evidence type="ECO:0000256" key="4">
    <source>
        <dbReference type="ARBA" id="ARBA00022989"/>
    </source>
</evidence>
<accession>A0A2S9I833</accession>
<evidence type="ECO:0000256" key="3">
    <source>
        <dbReference type="ARBA" id="ARBA00022692"/>
    </source>
</evidence>
<evidence type="ECO:0000256" key="2">
    <source>
        <dbReference type="ARBA" id="ARBA00022475"/>
    </source>
</evidence>
<feature type="region of interest" description="Disordered" evidence="6">
    <location>
        <begin position="64"/>
        <end position="91"/>
    </location>
</feature>
<keyword evidence="4 7" id="KW-1133">Transmembrane helix</keyword>
<protein>
    <recommendedName>
        <fullName evidence="10">YebO family protein</fullName>
    </recommendedName>
</protein>
<proteinExistence type="predicted"/>
<sequence length="91" mass="10359">MNEMVNDVQGLTSTALIMALVIIGLVVWFFVNRASVRANQQIHLLEALLEEQKRQNALLRKLTENAADKAQPEQAPEDDAEKDFIRMIPER</sequence>
<keyword evidence="5 7" id="KW-0472">Membrane</keyword>
<evidence type="ECO:0000313" key="8">
    <source>
        <dbReference type="EMBL" id="PRD13941.1"/>
    </source>
</evidence>
<keyword evidence="3 7" id="KW-0812">Transmembrane</keyword>
<evidence type="ECO:0000313" key="9">
    <source>
        <dbReference type="Proteomes" id="UP000239181"/>
    </source>
</evidence>
<dbReference type="OrthoDB" id="6485757at2"/>
<dbReference type="Pfam" id="PF13974">
    <property type="entry name" value="YebO"/>
    <property type="match status" value="1"/>
</dbReference>
<dbReference type="EMBL" id="PDET01000014">
    <property type="protein sequence ID" value="PRD13941.1"/>
    <property type="molecule type" value="Genomic_DNA"/>
</dbReference>
<dbReference type="RefSeq" id="WP_105594160.1">
    <property type="nucleotide sequence ID" value="NZ_PDET01000014.1"/>
</dbReference>
<evidence type="ECO:0000256" key="7">
    <source>
        <dbReference type="SAM" id="Phobius"/>
    </source>
</evidence>
<evidence type="ECO:0000256" key="6">
    <source>
        <dbReference type="SAM" id="MobiDB-lite"/>
    </source>
</evidence>
<dbReference type="InterPro" id="IPR025594">
    <property type="entry name" value="YebO"/>
</dbReference>
<comment type="caution">
    <text evidence="8">The sequence shown here is derived from an EMBL/GenBank/DDBJ whole genome shotgun (WGS) entry which is preliminary data.</text>
</comment>
<keyword evidence="9" id="KW-1185">Reference proteome</keyword>